<dbReference type="GO" id="GO:0016020">
    <property type="term" value="C:membrane"/>
    <property type="evidence" value="ECO:0007669"/>
    <property type="project" value="UniProtKB-SubCell"/>
</dbReference>
<dbReference type="EMBL" id="DACSDU010000001">
    <property type="protein sequence ID" value="HAT1583726.1"/>
    <property type="molecule type" value="Genomic_DNA"/>
</dbReference>
<feature type="transmembrane region" description="Helical" evidence="5">
    <location>
        <begin position="74"/>
        <end position="90"/>
    </location>
</feature>
<dbReference type="Gene3D" id="1.20.1250.20">
    <property type="entry name" value="MFS general substrate transporter like domains"/>
    <property type="match status" value="2"/>
</dbReference>
<dbReference type="CDD" id="cd17393">
    <property type="entry name" value="MFS_MosC_like"/>
    <property type="match status" value="1"/>
</dbReference>
<feature type="transmembrane region" description="Helical" evidence="5">
    <location>
        <begin position="324"/>
        <end position="346"/>
    </location>
</feature>
<dbReference type="SUPFAM" id="SSF103473">
    <property type="entry name" value="MFS general substrate transporter"/>
    <property type="match status" value="1"/>
</dbReference>
<dbReference type="Pfam" id="PF07690">
    <property type="entry name" value="MFS_1"/>
    <property type="match status" value="1"/>
</dbReference>
<feature type="transmembrane region" description="Helical" evidence="5">
    <location>
        <begin position="160"/>
        <end position="179"/>
    </location>
</feature>
<feature type="transmembrane region" description="Helical" evidence="5">
    <location>
        <begin position="137"/>
        <end position="154"/>
    </location>
</feature>
<dbReference type="Proteomes" id="UP000864563">
    <property type="component" value="Unassembled WGS sequence"/>
</dbReference>
<protein>
    <submittedName>
        <fullName evidence="6">MFS transporter</fullName>
    </submittedName>
</protein>
<feature type="transmembrane region" description="Helical" evidence="5">
    <location>
        <begin position="292"/>
        <end position="312"/>
    </location>
</feature>
<evidence type="ECO:0000256" key="2">
    <source>
        <dbReference type="ARBA" id="ARBA00022692"/>
    </source>
</evidence>
<evidence type="ECO:0000256" key="5">
    <source>
        <dbReference type="SAM" id="Phobius"/>
    </source>
</evidence>
<dbReference type="InterPro" id="IPR036259">
    <property type="entry name" value="MFS_trans_sf"/>
</dbReference>
<proteinExistence type="predicted"/>
<evidence type="ECO:0000313" key="6">
    <source>
        <dbReference type="EMBL" id="HAT1583726.1"/>
    </source>
</evidence>
<dbReference type="RefSeq" id="WP_174349386.1">
    <property type="nucleotide sequence ID" value="NZ_JAAMQE010000001.1"/>
</dbReference>
<evidence type="ECO:0000256" key="3">
    <source>
        <dbReference type="ARBA" id="ARBA00022989"/>
    </source>
</evidence>
<evidence type="ECO:0000256" key="4">
    <source>
        <dbReference type="ARBA" id="ARBA00023136"/>
    </source>
</evidence>
<dbReference type="InterPro" id="IPR051788">
    <property type="entry name" value="MFS_Transporter"/>
</dbReference>
<comment type="caution">
    <text evidence="6">The sequence shown here is derived from an EMBL/GenBank/DDBJ whole genome shotgun (WGS) entry which is preliminary data.</text>
</comment>
<dbReference type="InterPro" id="IPR011701">
    <property type="entry name" value="MFS"/>
</dbReference>
<feature type="transmembrane region" description="Helical" evidence="5">
    <location>
        <begin position="267"/>
        <end position="286"/>
    </location>
</feature>
<dbReference type="GO" id="GO:0022857">
    <property type="term" value="F:transmembrane transporter activity"/>
    <property type="evidence" value="ECO:0007669"/>
    <property type="project" value="InterPro"/>
</dbReference>
<dbReference type="AlphaFoldDB" id="A0A8H9NQN1"/>
<feature type="transmembrane region" description="Helical" evidence="5">
    <location>
        <begin position="352"/>
        <end position="373"/>
    </location>
</feature>
<keyword evidence="3 5" id="KW-1133">Transmembrane helix</keyword>
<name>A0A8H9NQN1_9ENTR</name>
<dbReference type="PANTHER" id="PTHR23514:SF13">
    <property type="entry name" value="INNER MEMBRANE PROTEIN YBJJ"/>
    <property type="match status" value="1"/>
</dbReference>
<gene>
    <name evidence="6" type="ORF">I8Y00_000010</name>
</gene>
<sequence>MSHDLRVQQHAGRAAFFIPGFAIASWAPLVPIVKSGTGLDDAMLGLVLLCLGTGALLAMPLAGAMTARQGCQRVLAASVLLIAAVLPLLVHVQTPWLLGVLLFFFGVGNGVMDCTMNIQAVMIERDSGKPMMSGFHAFYSIGGFVGVGAMAAMLSLGWPAAGASVLSALVLLGVALFYGRHWRADRVEQTLPSLAWPKGSVMLIGALCFITFLAEGAMLDWSAVFLNEVRAVEASHAGLGYATFAAAMTLARLVGDRWVRKLGGARALVLGASGAFAGFLITTLVPVWQLTLLGYVLIGLGCANVVPILFSLAGRQKSMSANLAIPAVTTLGYAGVLAGPALIGFVAHATNLVAAFLAVGLAMLVVATATRWLRFD</sequence>
<keyword evidence="4 5" id="KW-0472">Membrane</keyword>
<feature type="transmembrane region" description="Helical" evidence="5">
    <location>
        <begin position="200"/>
        <end position="219"/>
    </location>
</feature>
<evidence type="ECO:0000256" key="1">
    <source>
        <dbReference type="ARBA" id="ARBA00004141"/>
    </source>
</evidence>
<accession>A0A8H9NQN1</accession>
<feature type="transmembrane region" description="Helical" evidence="5">
    <location>
        <begin position="42"/>
        <end position="62"/>
    </location>
</feature>
<feature type="transmembrane region" description="Helical" evidence="5">
    <location>
        <begin position="239"/>
        <end position="255"/>
    </location>
</feature>
<dbReference type="PANTHER" id="PTHR23514">
    <property type="entry name" value="BYPASS OF STOP CODON PROTEIN 6"/>
    <property type="match status" value="1"/>
</dbReference>
<comment type="subcellular location">
    <subcellularLocation>
        <location evidence="1">Membrane</location>
        <topology evidence="1">Multi-pass membrane protein</topology>
    </subcellularLocation>
</comment>
<feature type="transmembrane region" description="Helical" evidence="5">
    <location>
        <begin position="96"/>
        <end position="116"/>
    </location>
</feature>
<organism evidence="6">
    <name type="scientific">Citrobacter farmeri</name>
    <dbReference type="NCBI Taxonomy" id="67824"/>
    <lineage>
        <taxon>Bacteria</taxon>
        <taxon>Pseudomonadati</taxon>
        <taxon>Pseudomonadota</taxon>
        <taxon>Gammaproteobacteria</taxon>
        <taxon>Enterobacterales</taxon>
        <taxon>Enterobacteriaceae</taxon>
        <taxon>Citrobacter</taxon>
    </lineage>
</organism>
<reference evidence="6" key="2">
    <citation type="submission" date="2020-11" db="EMBL/GenBank/DDBJ databases">
        <authorList>
            <consortium name="NCBI Pathogen Detection Project"/>
        </authorList>
    </citation>
    <scope>NUCLEOTIDE SEQUENCE</scope>
    <source>
        <strain evidence="6">YDC697-2</strain>
    </source>
</reference>
<keyword evidence="2 5" id="KW-0812">Transmembrane</keyword>
<feature type="transmembrane region" description="Helical" evidence="5">
    <location>
        <begin position="12"/>
        <end position="30"/>
    </location>
</feature>
<reference evidence="6" key="1">
    <citation type="journal article" date="2018" name="Genome Biol.">
        <title>SKESA: strategic k-mer extension for scrupulous assemblies.</title>
        <authorList>
            <person name="Souvorov A."/>
            <person name="Agarwala R."/>
            <person name="Lipman D.J."/>
        </authorList>
    </citation>
    <scope>NUCLEOTIDE SEQUENCE</scope>
    <source>
        <strain evidence="6">YDC697-2</strain>
    </source>
</reference>